<dbReference type="PANTHER" id="PTHR22893">
    <property type="entry name" value="NADH OXIDOREDUCTASE-RELATED"/>
    <property type="match status" value="1"/>
</dbReference>
<accession>G8XHU5</accession>
<geneLocation type="plasmid" evidence="2 3">
    <name>pSCATT</name>
</geneLocation>
<dbReference type="GO" id="GO:0010181">
    <property type="term" value="F:FMN binding"/>
    <property type="evidence" value="ECO:0007669"/>
    <property type="project" value="InterPro"/>
</dbReference>
<dbReference type="Gene3D" id="3.20.20.70">
    <property type="entry name" value="Aldolase class I"/>
    <property type="match status" value="1"/>
</dbReference>
<gene>
    <name evidence="2" type="ordered locus">SCATT_p07670</name>
</gene>
<sequence>MIHQFLAPNTNLRTDEWGGSVEGRARFAVEVAAAVSAAIGARRTGMRLSPGTPYNGTHEPDAEPVSTHLVRRLDDLGLAYLHLVEGSRDLTDVLRKEFHGTFILNPAAPATPGFTGEDTLSLVEDGTADMLSFGALFLANPDLPARLRAGGPYNTPDRATYYGGDDKGYTDYPTL</sequence>
<protein>
    <submittedName>
        <fullName evidence="2">12-oxophytodienoate reductase</fullName>
    </submittedName>
</protein>
<dbReference type="Pfam" id="PF00724">
    <property type="entry name" value="Oxidored_FMN"/>
    <property type="match status" value="1"/>
</dbReference>
<dbReference type="HOGENOM" id="CLU_012153_7_0_11"/>
<organism evidence="2 3">
    <name type="scientific">Streptantibioticus cattleyicolor (strain ATCC 35852 / DSM 46488 / JCM 4925 / NBRC 14057 / NRRL 8057)</name>
    <name type="common">Streptomyces cattleya</name>
    <dbReference type="NCBI Taxonomy" id="1003195"/>
    <lineage>
        <taxon>Bacteria</taxon>
        <taxon>Bacillati</taxon>
        <taxon>Actinomycetota</taxon>
        <taxon>Actinomycetes</taxon>
        <taxon>Kitasatosporales</taxon>
        <taxon>Streptomycetaceae</taxon>
        <taxon>Streptantibioticus</taxon>
    </lineage>
</organism>
<accession>F8JIV5</accession>
<evidence type="ECO:0000259" key="1">
    <source>
        <dbReference type="Pfam" id="PF00724"/>
    </source>
</evidence>
<dbReference type="PATRIC" id="fig|1003195.11.peg.930"/>
<dbReference type="EMBL" id="CP003229">
    <property type="protein sequence ID" value="AEW98960.1"/>
    <property type="molecule type" value="Genomic_DNA"/>
</dbReference>
<keyword evidence="2" id="KW-0614">Plasmid</keyword>
<dbReference type="KEGG" id="scy:SCATT_p07670"/>
<dbReference type="GO" id="GO:0005829">
    <property type="term" value="C:cytosol"/>
    <property type="evidence" value="ECO:0007669"/>
    <property type="project" value="TreeGrafter"/>
</dbReference>
<name>F8JIV5_STREN</name>
<dbReference type="InterPro" id="IPR045247">
    <property type="entry name" value="Oye-like"/>
</dbReference>
<keyword evidence="3" id="KW-1185">Reference proteome</keyword>
<dbReference type="PANTHER" id="PTHR22893:SF91">
    <property type="entry name" value="NADPH DEHYDROGENASE 2-RELATED"/>
    <property type="match status" value="1"/>
</dbReference>
<dbReference type="InterPro" id="IPR001155">
    <property type="entry name" value="OxRdtase_FMN_N"/>
</dbReference>
<proteinExistence type="predicted"/>
<evidence type="ECO:0000313" key="2">
    <source>
        <dbReference type="EMBL" id="AEW98960.1"/>
    </source>
</evidence>
<dbReference type="KEGG" id="sct:SCAT_p0970"/>
<dbReference type="SUPFAM" id="SSF51395">
    <property type="entry name" value="FMN-linked oxidoreductases"/>
    <property type="match status" value="1"/>
</dbReference>
<feature type="domain" description="NADH:flavin oxidoreductase/NADH oxidase N-terminal" evidence="1">
    <location>
        <begin position="1"/>
        <end position="150"/>
    </location>
</feature>
<dbReference type="InterPro" id="IPR013785">
    <property type="entry name" value="Aldolase_TIM"/>
</dbReference>
<dbReference type="Proteomes" id="UP000007842">
    <property type="component" value="Plasmid pSCATT"/>
</dbReference>
<evidence type="ECO:0000313" key="3">
    <source>
        <dbReference type="Proteomes" id="UP000007842"/>
    </source>
</evidence>
<dbReference type="AlphaFoldDB" id="F8JIV5"/>
<dbReference type="GO" id="GO:0016491">
    <property type="term" value="F:oxidoreductase activity"/>
    <property type="evidence" value="ECO:0007669"/>
    <property type="project" value="InterPro"/>
</dbReference>
<reference evidence="3" key="1">
    <citation type="submission" date="2011-12" db="EMBL/GenBank/DDBJ databases">
        <title>Complete genome sequence of Streptomyces cattleya strain DSM 46488.</title>
        <authorList>
            <person name="Ou H.-Y."/>
            <person name="Li P."/>
            <person name="Zhao C."/>
            <person name="O'Hagan D."/>
            <person name="Deng Z."/>
        </authorList>
    </citation>
    <scope>NUCLEOTIDE SEQUENCE [LARGE SCALE GENOMIC DNA]</scope>
    <source>
        <strain evidence="3">ATCC 35852 / DSM 46488 / JCM 4925 / NBRC 14057 / NRRL 8057</strain>
        <plasmid evidence="3">Plasmid pSCATT</plasmid>
    </source>
</reference>